<keyword evidence="2" id="KW-1133">Transmembrane helix</keyword>
<organism evidence="4 5">
    <name type="scientific">Segatella salivae</name>
    <dbReference type="NCBI Taxonomy" id="228604"/>
    <lineage>
        <taxon>Bacteria</taxon>
        <taxon>Pseudomonadati</taxon>
        <taxon>Bacteroidota</taxon>
        <taxon>Bacteroidia</taxon>
        <taxon>Bacteroidales</taxon>
        <taxon>Prevotellaceae</taxon>
        <taxon>Segatella</taxon>
    </lineage>
</organism>
<protein>
    <submittedName>
        <fullName evidence="4">Zinc ribbon domain-containing protein</fullName>
    </submittedName>
</protein>
<proteinExistence type="predicted"/>
<feature type="region of interest" description="Disordered" evidence="1">
    <location>
        <begin position="34"/>
        <end position="59"/>
    </location>
</feature>
<accession>A0AAW4NSY4</accession>
<dbReference type="AlphaFoldDB" id="A0AAW4NSY4"/>
<gene>
    <name evidence="4" type="ORF">KZY68_12205</name>
</gene>
<evidence type="ECO:0000259" key="3">
    <source>
        <dbReference type="Pfam" id="PF13240"/>
    </source>
</evidence>
<dbReference type="EMBL" id="JAHXRF010000021">
    <property type="protein sequence ID" value="MBW4866745.1"/>
    <property type="molecule type" value="Genomic_DNA"/>
</dbReference>
<evidence type="ECO:0000256" key="2">
    <source>
        <dbReference type="SAM" id="Phobius"/>
    </source>
</evidence>
<sequence length="348" mass="38797">MAIIKCPECGNPVSDKAPYCPKCGIEIAGKIKSQTMTPPPVPPAEKPSNSQSPKDENKKNGTRNVLIVCLVIALIACGLALYFYHDAQSSKEQSEYEYAMKSTDPAVLQAYLDTFTDAPEAHIDSIQAHLLMLQQGDKDWSNALVSNSKSAFEAYIANHPDSPHKAEAEHKIDSIDWATVSTTNTVDAYNTYLQDHPNGEHVDEAKDGIKQVNAKTVQPEEKQMISSLFRQFFQSVNTRDEIVLTNTCESLMTSFLGKPDATKSDVVTFLDKIWKDDITNMTWRINNDYTISKKEVGDDDYEYTVQFSAVQSKTTEESSKPTNTLFRINAKVSPNDKISSFSMVKIIE</sequence>
<dbReference type="RefSeq" id="WP_007133610.1">
    <property type="nucleotide sequence ID" value="NZ_CABKPN010000001.1"/>
</dbReference>
<reference evidence="4" key="1">
    <citation type="submission" date="2021-07" db="EMBL/GenBank/DDBJ databases">
        <title>Genomic diversity and antimicrobial resistance of Prevotella spp. isolated from chronic lung disease airways.</title>
        <authorList>
            <person name="Webb K.A."/>
            <person name="Olagoke O.S."/>
            <person name="Baird T."/>
            <person name="Neill J."/>
            <person name="Pham A."/>
            <person name="Wells T.J."/>
            <person name="Ramsay K.A."/>
            <person name="Bell S.C."/>
            <person name="Sarovich D.S."/>
            <person name="Price E.P."/>
        </authorList>
    </citation>
    <scope>NUCLEOTIDE SEQUENCE</scope>
    <source>
        <strain evidence="4">SCHI0047.S.3</strain>
    </source>
</reference>
<name>A0AAW4NSY4_9BACT</name>
<comment type="caution">
    <text evidence="4">The sequence shown here is derived from an EMBL/GenBank/DDBJ whole genome shotgun (WGS) entry which is preliminary data.</text>
</comment>
<evidence type="ECO:0000313" key="5">
    <source>
        <dbReference type="Proteomes" id="UP001196873"/>
    </source>
</evidence>
<feature type="domain" description="Zinc-ribbon" evidence="3">
    <location>
        <begin position="5"/>
        <end position="25"/>
    </location>
</feature>
<keyword evidence="2" id="KW-0812">Transmembrane</keyword>
<dbReference type="Proteomes" id="UP001196873">
    <property type="component" value="Unassembled WGS sequence"/>
</dbReference>
<evidence type="ECO:0000313" key="4">
    <source>
        <dbReference type="EMBL" id="MBW4866745.1"/>
    </source>
</evidence>
<dbReference type="Gene3D" id="1.25.40.10">
    <property type="entry name" value="Tetratricopeptide repeat domain"/>
    <property type="match status" value="1"/>
</dbReference>
<evidence type="ECO:0000256" key="1">
    <source>
        <dbReference type="SAM" id="MobiDB-lite"/>
    </source>
</evidence>
<dbReference type="InterPro" id="IPR026870">
    <property type="entry name" value="Zinc_ribbon_dom"/>
</dbReference>
<dbReference type="InterPro" id="IPR011990">
    <property type="entry name" value="TPR-like_helical_dom_sf"/>
</dbReference>
<keyword evidence="2" id="KW-0472">Membrane</keyword>
<dbReference type="Pfam" id="PF13240">
    <property type="entry name" value="Zn_Ribbon_1"/>
    <property type="match status" value="1"/>
</dbReference>
<feature type="transmembrane region" description="Helical" evidence="2">
    <location>
        <begin position="64"/>
        <end position="84"/>
    </location>
</feature>